<name>A0ABW5N6K5_9FLAO</name>
<comment type="caution">
    <text evidence="2">The sequence shown here is derived from an EMBL/GenBank/DDBJ whole genome shotgun (WGS) entry which is preliminary data.</text>
</comment>
<feature type="coiled-coil region" evidence="1">
    <location>
        <begin position="19"/>
        <end position="77"/>
    </location>
</feature>
<accession>A0ABW5N6K5</accession>
<evidence type="ECO:0008006" key="4">
    <source>
        <dbReference type="Google" id="ProtNLM"/>
    </source>
</evidence>
<proteinExistence type="predicted"/>
<sequence length="234" mass="26643">MRKTLLLVLASLAILSCERSKLNSENENIAIEADSFEEESDNVEIVLHRTFSKDVSKEEALAQFEQATKDYIRKEEQNGKFPRSILKYRVITKTSNINNHGTDGIVHARVKFQTDRGVLTFVKRLDRVGINDFEEGNTDYFLLKVNLSNPICWATIQSTGTAIGLKGTDGWGVDRFHVDMTPQMQSPNPTSISGGSYMYSYPNDLLDSQHSYQWDKYEITQYQQTEYLTFGCGN</sequence>
<dbReference type="PROSITE" id="PS51257">
    <property type="entry name" value="PROKAR_LIPOPROTEIN"/>
    <property type="match status" value="1"/>
</dbReference>
<organism evidence="2 3">
    <name type="scientific">Aquimarina hainanensis</name>
    <dbReference type="NCBI Taxonomy" id="1578017"/>
    <lineage>
        <taxon>Bacteria</taxon>
        <taxon>Pseudomonadati</taxon>
        <taxon>Bacteroidota</taxon>
        <taxon>Flavobacteriia</taxon>
        <taxon>Flavobacteriales</taxon>
        <taxon>Flavobacteriaceae</taxon>
        <taxon>Aquimarina</taxon>
    </lineage>
</organism>
<dbReference type="RefSeq" id="WP_378256253.1">
    <property type="nucleotide sequence ID" value="NZ_JBHSJV010000001.1"/>
</dbReference>
<gene>
    <name evidence="2" type="ORF">ACFSTE_03210</name>
</gene>
<keyword evidence="3" id="KW-1185">Reference proteome</keyword>
<dbReference type="Proteomes" id="UP001597459">
    <property type="component" value="Unassembled WGS sequence"/>
</dbReference>
<dbReference type="PANTHER" id="PTHR31718:SF60">
    <property type="entry name" value="LIPOXYGENASE HOMOLOGY DOMAIN-CONTAINING PROTEIN 1"/>
    <property type="match status" value="1"/>
</dbReference>
<dbReference type="Gene3D" id="2.60.60.20">
    <property type="entry name" value="PLAT/LH2 domain"/>
    <property type="match status" value="1"/>
</dbReference>
<protein>
    <recommendedName>
        <fullName evidence="4">Lipoprotein</fullName>
    </recommendedName>
</protein>
<dbReference type="PANTHER" id="PTHR31718">
    <property type="entry name" value="PLAT DOMAIN-CONTAINING PROTEIN"/>
    <property type="match status" value="1"/>
</dbReference>
<evidence type="ECO:0000313" key="2">
    <source>
        <dbReference type="EMBL" id="MFD2589823.1"/>
    </source>
</evidence>
<dbReference type="EMBL" id="JBHULX010000002">
    <property type="protein sequence ID" value="MFD2589823.1"/>
    <property type="molecule type" value="Genomic_DNA"/>
</dbReference>
<reference evidence="3" key="1">
    <citation type="journal article" date="2019" name="Int. J. Syst. Evol. Microbiol.">
        <title>The Global Catalogue of Microorganisms (GCM) 10K type strain sequencing project: providing services to taxonomists for standard genome sequencing and annotation.</title>
        <authorList>
            <consortium name="The Broad Institute Genomics Platform"/>
            <consortium name="The Broad Institute Genome Sequencing Center for Infectious Disease"/>
            <person name="Wu L."/>
            <person name="Ma J."/>
        </authorList>
    </citation>
    <scope>NUCLEOTIDE SEQUENCE [LARGE SCALE GENOMIC DNA]</scope>
    <source>
        <strain evidence="3">KCTC 42423</strain>
    </source>
</reference>
<keyword evidence="1" id="KW-0175">Coiled coil</keyword>
<evidence type="ECO:0000313" key="3">
    <source>
        <dbReference type="Proteomes" id="UP001597459"/>
    </source>
</evidence>
<evidence type="ECO:0000256" key="1">
    <source>
        <dbReference type="SAM" id="Coils"/>
    </source>
</evidence>
<dbReference type="InterPro" id="IPR036392">
    <property type="entry name" value="PLAT/LH2_dom_sf"/>
</dbReference>
<dbReference type="SUPFAM" id="SSF49723">
    <property type="entry name" value="Lipase/lipooxygenase domain (PLAT/LH2 domain)"/>
    <property type="match status" value="1"/>
</dbReference>